<organism evidence="1 2">
    <name type="scientific">Candidatus Aramenus sulfurataquae</name>
    <dbReference type="NCBI Taxonomy" id="1326980"/>
    <lineage>
        <taxon>Archaea</taxon>
        <taxon>Thermoproteota</taxon>
        <taxon>Thermoprotei</taxon>
        <taxon>Sulfolobales</taxon>
        <taxon>Sulfolobaceae</taxon>
        <taxon>Candidatus Aramenus</taxon>
    </lineage>
</organism>
<dbReference type="Proteomes" id="UP000054284">
    <property type="component" value="Unassembled WGS sequence"/>
</dbReference>
<sequence>MELAVIPRDAEEILSIPFGMRHTEYSRLHIYDEESFQSLSGCVEFKKHYLQALRSYLSIPFGMRLTHLFMKVGGFIK</sequence>
<dbReference type="EMBL" id="ASRH01000020">
    <property type="protein sequence ID" value="EWG06487.1"/>
    <property type="molecule type" value="Genomic_DNA"/>
</dbReference>
<evidence type="ECO:0000313" key="2">
    <source>
        <dbReference type="Proteomes" id="UP000054284"/>
    </source>
</evidence>
<accession>W7KV42</accession>
<evidence type="ECO:0000313" key="1">
    <source>
        <dbReference type="EMBL" id="EWG06487.1"/>
    </source>
</evidence>
<proteinExistence type="predicted"/>
<gene>
    <name evidence="1" type="ORF">ASUL_09369</name>
</gene>
<reference evidence="1 2" key="1">
    <citation type="journal article" date="2014" name="Genome Announc.">
        <title>Draft Genome Sequence of the Sulfolobales Archaeon AZ1, Obtained through Metagenomic Analysis of a Mexican Hot Spring.</title>
        <authorList>
            <person name="Servin-Garciduenas L.E."/>
            <person name="Martinez-Romero E."/>
        </authorList>
    </citation>
    <scope>NUCLEOTIDE SEQUENCE [LARGE SCALE GENOMIC DNA]</scope>
    <source>
        <strain evidence="1">AZ1-illumnia</strain>
    </source>
</reference>
<name>W7KV42_9CREN</name>
<dbReference type="AlphaFoldDB" id="W7KV42"/>
<protein>
    <submittedName>
        <fullName evidence="1">Uncharacterized protein</fullName>
    </submittedName>
</protein>
<keyword evidence="2" id="KW-1185">Reference proteome</keyword>
<comment type="caution">
    <text evidence="1">The sequence shown here is derived from an EMBL/GenBank/DDBJ whole genome shotgun (WGS) entry which is preliminary data.</text>
</comment>